<dbReference type="PANTHER" id="PTHR47642">
    <property type="entry name" value="ATP-DEPENDENT DNA HELICASE"/>
    <property type="match status" value="1"/>
</dbReference>
<dbReference type="Pfam" id="PF05970">
    <property type="entry name" value="PIF1"/>
    <property type="match status" value="1"/>
</dbReference>
<dbReference type="EC" id="5.6.2.3" evidence="1"/>
<evidence type="ECO:0000256" key="2">
    <source>
        <dbReference type="SAM" id="MobiDB-lite"/>
    </source>
</evidence>
<reference evidence="5" key="1">
    <citation type="submission" date="2019-06" db="EMBL/GenBank/DDBJ databases">
        <title>Draft genome sequence of the griseofulvin-producing fungus Xylaria cubensis strain G536.</title>
        <authorList>
            <person name="Mead M.E."/>
            <person name="Raja H.A."/>
            <person name="Steenwyk J.L."/>
            <person name="Knowles S.L."/>
            <person name="Oberlies N.H."/>
            <person name="Rokas A."/>
        </authorList>
    </citation>
    <scope>NUCLEOTIDE SEQUENCE [LARGE SCALE GENOMIC DNA]</scope>
    <source>
        <strain evidence="5">G536</strain>
    </source>
</reference>
<keyword evidence="1" id="KW-0227">DNA damage</keyword>
<dbReference type="EMBL" id="VFLP01000007">
    <property type="protein sequence ID" value="TRX97179.1"/>
    <property type="molecule type" value="Genomic_DNA"/>
</dbReference>
<dbReference type="PANTHER" id="PTHR47642:SF5">
    <property type="entry name" value="ATP-DEPENDENT DNA HELICASE"/>
    <property type="match status" value="1"/>
</dbReference>
<dbReference type="GO" id="GO:0016887">
    <property type="term" value="F:ATP hydrolysis activity"/>
    <property type="evidence" value="ECO:0007669"/>
    <property type="project" value="RHEA"/>
</dbReference>
<sequence>MPASFTKASDPQLLDSKAFSSTTNDELEDGEPQRKRHRVHSNPPPQPPQPPQLPLGPETISLISEDEADSPVRQATGGILGVRYTGTAIPLRLEQTVQNTNGADKSSNPPLDQEACIPTAGPSIVTHIDQSEESSRARIPIKEPLLCSEQAELVDIILSGRNVFYTGSAGCGKSTVLKAFTRRLRDRGRNVDIVAPTGISALGVGGSTTYVYAGWNLTSFKLSLDNLRRGAHGKHVRKRLKSTDVLVIDEISMVENFHFERLNAVMQEARDSYEPFGGAQVVVTGDFHQLPPVKPFEYCLHCGDELEANRSEDSYACKKHGIFHDEDKWAFKSKTWASCNFVYFHLRTIHRQNDETFIKILQKCRIGQPLTSEDTDILMNHPCRTGNATKLYARRDEVRRENRIRFEKLVSEKYSYPCMDEFYMHPDHQHLARHNRRSQDGSLDSLKDHRYEGLVEFKKGMLVVLLTNLDLGRKLCNGSQGIICGYEEFNLQKLPKVPTKRDPSPENSILGDYAEMRERNIRFFMERNDVVKKFWPVVKFHNGEVRTIFADCSVHTLGNKQPYSHLSRTQIPLAPAWAMSIHKSQSLTLDRVIVDLTRAWEEGQVYVALSRATSLAGLKIEGDPKGLTVGKGGNSEVRQFHMDRFGI</sequence>
<dbReference type="GO" id="GO:0000723">
    <property type="term" value="P:telomere maintenance"/>
    <property type="evidence" value="ECO:0007669"/>
    <property type="project" value="InterPro"/>
</dbReference>
<feature type="domain" description="DNA helicase Pif1-like DEAD-box helicase" evidence="3">
    <location>
        <begin position="147"/>
        <end position="294"/>
    </location>
</feature>
<gene>
    <name evidence="4" type="ORF">FHL15_001973</name>
</gene>
<evidence type="ECO:0000313" key="4">
    <source>
        <dbReference type="EMBL" id="TRX97179.1"/>
    </source>
</evidence>
<dbReference type="STRING" id="2512241.A0A553IAF7"/>
<keyword evidence="1" id="KW-0233">DNA recombination</keyword>
<comment type="similarity">
    <text evidence="1">Belongs to the helicase family.</text>
</comment>
<keyword evidence="1" id="KW-0234">DNA repair</keyword>
<comment type="caution">
    <text evidence="4">The sequence shown here is derived from an EMBL/GenBank/DDBJ whole genome shotgun (WGS) entry which is preliminary data.</text>
</comment>
<accession>A0A553IAF7</accession>
<dbReference type="InterPro" id="IPR051055">
    <property type="entry name" value="PIF1_helicase"/>
</dbReference>
<dbReference type="SUPFAM" id="SSF52540">
    <property type="entry name" value="P-loop containing nucleoside triphosphate hydrolases"/>
    <property type="match status" value="2"/>
</dbReference>
<evidence type="ECO:0000313" key="5">
    <source>
        <dbReference type="Proteomes" id="UP000319160"/>
    </source>
</evidence>
<dbReference type="OrthoDB" id="432234at2759"/>
<dbReference type="Gene3D" id="3.40.50.300">
    <property type="entry name" value="P-loop containing nucleotide triphosphate hydrolases"/>
    <property type="match status" value="2"/>
</dbReference>
<name>A0A553IAF7_9PEZI</name>
<dbReference type="GO" id="GO:0006281">
    <property type="term" value="P:DNA repair"/>
    <property type="evidence" value="ECO:0007669"/>
    <property type="project" value="UniProtKB-KW"/>
</dbReference>
<evidence type="ECO:0000256" key="1">
    <source>
        <dbReference type="RuleBase" id="RU363044"/>
    </source>
</evidence>
<protein>
    <recommendedName>
        <fullName evidence="1">ATP-dependent DNA helicase</fullName>
        <ecNumber evidence="1">5.6.2.3</ecNumber>
    </recommendedName>
</protein>
<keyword evidence="1" id="KW-0547">Nucleotide-binding</keyword>
<dbReference type="AlphaFoldDB" id="A0A553IAF7"/>
<feature type="compositionally biased region" description="Pro residues" evidence="2">
    <location>
        <begin position="42"/>
        <end position="54"/>
    </location>
</feature>
<keyword evidence="1" id="KW-0347">Helicase</keyword>
<dbReference type="InterPro" id="IPR010285">
    <property type="entry name" value="DNA_helicase_pif1-like_DEAD"/>
</dbReference>
<dbReference type="InterPro" id="IPR027417">
    <property type="entry name" value="P-loop_NTPase"/>
</dbReference>
<organism evidence="4 5">
    <name type="scientific">Xylaria flabelliformis</name>
    <dbReference type="NCBI Taxonomy" id="2512241"/>
    <lineage>
        <taxon>Eukaryota</taxon>
        <taxon>Fungi</taxon>
        <taxon>Dikarya</taxon>
        <taxon>Ascomycota</taxon>
        <taxon>Pezizomycotina</taxon>
        <taxon>Sordariomycetes</taxon>
        <taxon>Xylariomycetidae</taxon>
        <taxon>Xylariales</taxon>
        <taxon>Xylariaceae</taxon>
        <taxon>Xylaria</taxon>
    </lineage>
</organism>
<comment type="catalytic activity">
    <reaction evidence="1">
        <text>ATP + H2O = ADP + phosphate + H(+)</text>
        <dbReference type="Rhea" id="RHEA:13065"/>
        <dbReference type="ChEBI" id="CHEBI:15377"/>
        <dbReference type="ChEBI" id="CHEBI:15378"/>
        <dbReference type="ChEBI" id="CHEBI:30616"/>
        <dbReference type="ChEBI" id="CHEBI:43474"/>
        <dbReference type="ChEBI" id="CHEBI:456216"/>
        <dbReference type="EC" id="5.6.2.3"/>
    </reaction>
</comment>
<evidence type="ECO:0000259" key="3">
    <source>
        <dbReference type="Pfam" id="PF05970"/>
    </source>
</evidence>
<dbReference type="Proteomes" id="UP000319160">
    <property type="component" value="Unassembled WGS sequence"/>
</dbReference>
<dbReference type="GO" id="GO:0006310">
    <property type="term" value="P:DNA recombination"/>
    <property type="evidence" value="ECO:0007669"/>
    <property type="project" value="UniProtKB-KW"/>
</dbReference>
<keyword evidence="1" id="KW-0067">ATP-binding</keyword>
<comment type="cofactor">
    <cofactor evidence="1">
        <name>Mg(2+)</name>
        <dbReference type="ChEBI" id="CHEBI:18420"/>
    </cofactor>
</comment>
<dbReference type="CDD" id="cd18809">
    <property type="entry name" value="SF1_C_RecD"/>
    <property type="match status" value="1"/>
</dbReference>
<dbReference type="GO" id="GO:0043139">
    <property type="term" value="F:5'-3' DNA helicase activity"/>
    <property type="evidence" value="ECO:0007669"/>
    <property type="project" value="UniProtKB-EC"/>
</dbReference>
<proteinExistence type="inferred from homology"/>
<feature type="region of interest" description="Disordered" evidence="2">
    <location>
        <begin position="1"/>
        <end position="58"/>
    </location>
</feature>
<keyword evidence="1" id="KW-0378">Hydrolase</keyword>
<keyword evidence="5" id="KW-1185">Reference proteome</keyword>
<dbReference type="GO" id="GO:0005524">
    <property type="term" value="F:ATP binding"/>
    <property type="evidence" value="ECO:0007669"/>
    <property type="project" value="UniProtKB-KW"/>
</dbReference>